<dbReference type="Proteomes" id="UP001054252">
    <property type="component" value="Unassembled WGS sequence"/>
</dbReference>
<name>A0AAV5JQC2_9ROSI</name>
<accession>A0AAV5JQC2</accession>
<organism evidence="1 2">
    <name type="scientific">Rubroshorea leprosula</name>
    <dbReference type="NCBI Taxonomy" id="152421"/>
    <lineage>
        <taxon>Eukaryota</taxon>
        <taxon>Viridiplantae</taxon>
        <taxon>Streptophyta</taxon>
        <taxon>Embryophyta</taxon>
        <taxon>Tracheophyta</taxon>
        <taxon>Spermatophyta</taxon>
        <taxon>Magnoliopsida</taxon>
        <taxon>eudicotyledons</taxon>
        <taxon>Gunneridae</taxon>
        <taxon>Pentapetalae</taxon>
        <taxon>rosids</taxon>
        <taxon>malvids</taxon>
        <taxon>Malvales</taxon>
        <taxon>Dipterocarpaceae</taxon>
        <taxon>Rubroshorea</taxon>
    </lineage>
</organism>
<gene>
    <name evidence="1" type="ORF">SLEP1_g24569</name>
</gene>
<keyword evidence="2" id="KW-1185">Reference proteome</keyword>
<dbReference type="EMBL" id="BPVZ01000039">
    <property type="protein sequence ID" value="GKV13574.1"/>
    <property type="molecule type" value="Genomic_DNA"/>
</dbReference>
<protein>
    <submittedName>
        <fullName evidence="1">Uncharacterized protein</fullName>
    </submittedName>
</protein>
<evidence type="ECO:0000313" key="1">
    <source>
        <dbReference type="EMBL" id="GKV13574.1"/>
    </source>
</evidence>
<evidence type="ECO:0000313" key="2">
    <source>
        <dbReference type="Proteomes" id="UP001054252"/>
    </source>
</evidence>
<sequence>MGGGFLDFAIVASVGRAITTMEANVAAGSNFDILSTGSLVCPPSTVVGPFDSSIHLNRCFFLQVYYFDIFHFPRIGDERFLVMGASWHVERDLVIPLFLTKVPIIFPSLSKEEKVGFELGLAKVFSSKDKVSWVTSNRDVNEIWEIYHRNLIDLHVFAP</sequence>
<reference evidence="1 2" key="1">
    <citation type="journal article" date="2021" name="Commun. Biol.">
        <title>The genome of Shorea leprosula (Dipterocarpaceae) highlights the ecological relevance of drought in aseasonal tropical rainforests.</title>
        <authorList>
            <person name="Ng K.K.S."/>
            <person name="Kobayashi M.J."/>
            <person name="Fawcett J.A."/>
            <person name="Hatakeyama M."/>
            <person name="Paape T."/>
            <person name="Ng C.H."/>
            <person name="Ang C.C."/>
            <person name="Tnah L.H."/>
            <person name="Lee C.T."/>
            <person name="Nishiyama T."/>
            <person name="Sese J."/>
            <person name="O'Brien M.J."/>
            <person name="Copetti D."/>
            <person name="Mohd Noor M.I."/>
            <person name="Ong R.C."/>
            <person name="Putra M."/>
            <person name="Sireger I.Z."/>
            <person name="Indrioko S."/>
            <person name="Kosugi Y."/>
            <person name="Izuno A."/>
            <person name="Isagi Y."/>
            <person name="Lee S.L."/>
            <person name="Shimizu K.K."/>
        </authorList>
    </citation>
    <scope>NUCLEOTIDE SEQUENCE [LARGE SCALE GENOMIC DNA]</scope>
    <source>
        <strain evidence="1">214</strain>
    </source>
</reference>
<proteinExistence type="predicted"/>
<comment type="caution">
    <text evidence="1">The sequence shown here is derived from an EMBL/GenBank/DDBJ whole genome shotgun (WGS) entry which is preliminary data.</text>
</comment>
<dbReference type="AlphaFoldDB" id="A0AAV5JQC2"/>